<evidence type="ECO:0000313" key="3">
    <source>
        <dbReference type="Proteomes" id="UP001597283"/>
    </source>
</evidence>
<dbReference type="Gene3D" id="3.40.50.10600">
    <property type="entry name" value="SpoIIaa-like domains"/>
    <property type="match status" value="1"/>
</dbReference>
<keyword evidence="3" id="KW-1185">Reference proteome</keyword>
<keyword evidence="1" id="KW-0472">Membrane</keyword>
<dbReference type="Proteomes" id="UP001597283">
    <property type="component" value="Unassembled WGS sequence"/>
</dbReference>
<dbReference type="InterPro" id="IPR038396">
    <property type="entry name" value="SpoIIAA-like_sf"/>
</dbReference>
<evidence type="ECO:0000256" key="1">
    <source>
        <dbReference type="SAM" id="Phobius"/>
    </source>
</evidence>
<keyword evidence="1" id="KW-1133">Transmembrane helix</keyword>
<name>A0ABW4NC33_9SPHN</name>
<reference evidence="3" key="1">
    <citation type="journal article" date="2019" name="Int. J. Syst. Evol. Microbiol.">
        <title>The Global Catalogue of Microorganisms (GCM) 10K type strain sequencing project: providing services to taxonomists for standard genome sequencing and annotation.</title>
        <authorList>
            <consortium name="The Broad Institute Genomics Platform"/>
            <consortium name="The Broad Institute Genome Sequencing Center for Infectious Disease"/>
            <person name="Wu L."/>
            <person name="Ma J."/>
        </authorList>
    </citation>
    <scope>NUCLEOTIDE SEQUENCE [LARGE SCALE GENOMIC DNA]</scope>
    <source>
        <strain evidence="3">Q85</strain>
    </source>
</reference>
<protein>
    <submittedName>
        <fullName evidence="2">STAS/SEC14 domain-containing protein</fullName>
    </submittedName>
</protein>
<feature type="transmembrane region" description="Helical" evidence="1">
    <location>
        <begin position="20"/>
        <end position="41"/>
    </location>
</feature>
<keyword evidence="1" id="KW-0812">Transmembrane</keyword>
<dbReference type="EMBL" id="JBHUFC010000003">
    <property type="protein sequence ID" value="MFD1787696.1"/>
    <property type="molecule type" value="Genomic_DNA"/>
</dbReference>
<proteinExistence type="predicted"/>
<accession>A0ABW4NC33</accession>
<dbReference type="RefSeq" id="WP_380940062.1">
    <property type="nucleotide sequence ID" value="NZ_JBHUFC010000003.1"/>
</dbReference>
<evidence type="ECO:0000313" key="2">
    <source>
        <dbReference type="EMBL" id="MFD1787696.1"/>
    </source>
</evidence>
<gene>
    <name evidence="2" type="ORF">ACFSC3_08935</name>
</gene>
<sequence>MNTARFTVDVQPDKGLFESAVIGFWTLSDVAAFAAAIAAAAKRIQDETGRAPVSVCDYTRAGTQSQEVADAMEAMMRSPVVRSRRIGIFTGSALARMQARRLLAVREEVRFFDTRAEALAWVMADDEGAAER</sequence>
<comment type="caution">
    <text evidence="2">The sequence shown here is derived from an EMBL/GenBank/DDBJ whole genome shotgun (WGS) entry which is preliminary data.</text>
</comment>
<organism evidence="2 3">
    <name type="scientific">Sphingomonas floccifaciens</name>
    <dbReference type="NCBI Taxonomy" id="1844115"/>
    <lineage>
        <taxon>Bacteria</taxon>
        <taxon>Pseudomonadati</taxon>
        <taxon>Pseudomonadota</taxon>
        <taxon>Alphaproteobacteria</taxon>
        <taxon>Sphingomonadales</taxon>
        <taxon>Sphingomonadaceae</taxon>
        <taxon>Sphingomonas</taxon>
    </lineage>
</organism>